<gene>
    <name evidence="16" type="ORF">PSYICH_LOCUS799</name>
</gene>
<evidence type="ECO:0000256" key="15">
    <source>
        <dbReference type="SAM" id="Phobius"/>
    </source>
</evidence>
<keyword evidence="11 14" id="KW-0503">Monooxygenase</keyword>
<dbReference type="InterPro" id="IPR036396">
    <property type="entry name" value="Cyt_P450_sf"/>
</dbReference>
<keyword evidence="17" id="KW-1185">Reference proteome</keyword>
<name>A0A9P0CHW7_9CUCU</name>
<keyword evidence="10 13" id="KW-0408">Iron</keyword>
<proteinExistence type="inferred from homology"/>
<dbReference type="GO" id="GO:0005789">
    <property type="term" value="C:endoplasmic reticulum membrane"/>
    <property type="evidence" value="ECO:0007669"/>
    <property type="project" value="UniProtKB-SubCell"/>
</dbReference>
<evidence type="ECO:0000256" key="4">
    <source>
        <dbReference type="ARBA" id="ARBA00010617"/>
    </source>
</evidence>
<reference evidence="16" key="1">
    <citation type="submission" date="2022-01" db="EMBL/GenBank/DDBJ databases">
        <authorList>
            <person name="King R."/>
        </authorList>
    </citation>
    <scope>NUCLEOTIDE SEQUENCE</scope>
</reference>
<dbReference type="CDD" id="cd11056">
    <property type="entry name" value="CYP6-like"/>
    <property type="match status" value="1"/>
</dbReference>
<dbReference type="Proteomes" id="UP001153636">
    <property type="component" value="Chromosome 1"/>
</dbReference>
<comment type="cofactor">
    <cofactor evidence="1 13">
        <name>heme</name>
        <dbReference type="ChEBI" id="CHEBI:30413"/>
    </cofactor>
</comment>
<evidence type="ECO:0000256" key="8">
    <source>
        <dbReference type="ARBA" id="ARBA00022848"/>
    </source>
</evidence>
<dbReference type="GO" id="GO:0020037">
    <property type="term" value="F:heme binding"/>
    <property type="evidence" value="ECO:0007669"/>
    <property type="project" value="InterPro"/>
</dbReference>
<evidence type="ECO:0000313" key="16">
    <source>
        <dbReference type="EMBL" id="CAH1099489.1"/>
    </source>
</evidence>
<dbReference type="SUPFAM" id="SSF48264">
    <property type="entry name" value="Cytochrome P450"/>
    <property type="match status" value="1"/>
</dbReference>
<dbReference type="FunFam" id="1.10.630.10:FF:000042">
    <property type="entry name" value="Cytochrome P450"/>
    <property type="match status" value="1"/>
</dbReference>
<sequence>MSIILNFIIYPITIIIVSVYCYFWYSYKYWTRKNVPHLEPKFPYGNLRYILSKARGYDLELIELYSEIRKRNWKFGGIWTVANPVLMVTDPEYIKDVLTKDFSHFIARGMYYKKSDPLGVSLFLVDETKWKNVRTHLTPTFTTGKMKGMFPLIVEASNAMIEAFNQNVENKMDIDIREFLAKFTTDVIVSCAFGLEGNSFTDVNHPFRNAGKLILDKLPLSESIRYSLMNYAPDLCEALEIRSIKTESIEFFYNIINNTVNHRKKNNITRQDFLQLVINMVEDTKNSDNPFTFEELVANVNLFFIAGFDTSSAAMNFALYELARNPDIQEKLRQEIKSTLENHDNILTYEAVNNIKYLQQVMDETLRIYPSVPILQRKCVKDYNLRNTDIIIDKGTYIVIPIIAIQRDPEYFPEPLKFDPERFSPENISQINNKCYLPFGDGPRNCIGLRFGLMQSKVGLIQILKSYRLSISPSTKMPLEMDERTFLLKSAETLYLKAERL</sequence>
<dbReference type="GO" id="GO:0005506">
    <property type="term" value="F:iron ion binding"/>
    <property type="evidence" value="ECO:0007669"/>
    <property type="project" value="InterPro"/>
</dbReference>
<evidence type="ECO:0000256" key="14">
    <source>
        <dbReference type="RuleBase" id="RU000461"/>
    </source>
</evidence>
<dbReference type="PRINTS" id="PR00385">
    <property type="entry name" value="P450"/>
</dbReference>
<dbReference type="InterPro" id="IPR017972">
    <property type="entry name" value="Cyt_P450_CS"/>
</dbReference>
<evidence type="ECO:0000256" key="1">
    <source>
        <dbReference type="ARBA" id="ARBA00001971"/>
    </source>
</evidence>
<evidence type="ECO:0000256" key="2">
    <source>
        <dbReference type="ARBA" id="ARBA00004174"/>
    </source>
</evidence>
<comment type="similarity">
    <text evidence="4 14">Belongs to the cytochrome P450 family.</text>
</comment>
<dbReference type="GO" id="GO:0004497">
    <property type="term" value="F:monooxygenase activity"/>
    <property type="evidence" value="ECO:0007669"/>
    <property type="project" value="UniProtKB-KW"/>
</dbReference>
<keyword evidence="12 15" id="KW-0472">Membrane</keyword>
<accession>A0A9P0CHW7</accession>
<evidence type="ECO:0000256" key="7">
    <source>
        <dbReference type="ARBA" id="ARBA00022824"/>
    </source>
</evidence>
<keyword evidence="15" id="KW-0812">Transmembrane</keyword>
<evidence type="ECO:0000256" key="5">
    <source>
        <dbReference type="ARBA" id="ARBA00022617"/>
    </source>
</evidence>
<dbReference type="PRINTS" id="PR00463">
    <property type="entry name" value="EP450I"/>
</dbReference>
<dbReference type="PANTHER" id="PTHR24292:SF100">
    <property type="entry name" value="CYTOCHROME P450 6A16, ISOFORM B-RELATED"/>
    <property type="match status" value="1"/>
</dbReference>
<dbReference type="EMBL" id="OV651813">
    <property type="protein sequence ID" value="CAH1099489.1"/>
    <property type="molecule type" value="Genomic_DNA"/>
</dbReference>
<keyword evidence="15" id="KW-1133">Transmembrane helix</keyword>
<evidence type="ECO:0000256" key="10">
    <source>
        <dbReference type="ARBA" id="ARBA00023004"/>
    </source>
</evidence>
<evidence type="ECO:0000256" key="9">
    <source>
        <dbReference type="ARBA" id="ARBA00023002"/>
    </source>
</evidence>
<evidence type="ECO:0008006" key="18">
    <source>
        <dbReference type="Google" id="ProtNLM"/>
    </source>
</evidence>
<dbReference type="Pfam" id="PF00067">
    <property type="entry name" value="p450"/>
    <property type="match status" value="1"/>
</dbReference>
<evidence type="ECO:0000313" key="17">
    <source>
        <dbReference type="Proteomes" id="UP001153636"/>
    </source>
</evidence>
<keyword evidence="8" id="KW-0492">Microsome</keyword>
<dbReference type="PROSITE" id="PS00086">
    <property type="entry name" value="CYTOCHROME_P450"/>
    <property type="match status" value="1"/>
</dbReference>
<protein>
    <recommendedName>
        <fullName evidence="18">Cytochrome P450</fullName>
    </recommendedName>
</protein>
<dbReference type="InterPro" id="IPR002401">
    <property type="entry name" value="Cyt_P450_E_grp-I"/>
</dbReference>
<dbReference type="GO" id="GO:0016705">
    <property type="term" value="F:oxidoreductase activity, acting on paired donors, with incorporation or reduction of molecular oxygen"/>
    <property type="evidence" value="ECO:0007669"/>
    <property type="project" value="InterPro"/>
</dbReference>
<comment type="subcellular location">
    <subcellularLocation>
        <location evidence="3">Endoplasmic reticulum membrane</location>
        <topology evidence="3">Peripheral membrane protein</topology>
    </subcellularLocation>
    <subcellularLocation>
        <location evidence="2">Microsome membrane</location>
        <topology evidence="2">Peripheral membrane protein</topology>
    </subcellularLocation>
</comment>
<keyword evidence="5 13" id="KW-0349">Heme</keyword>
<evidence type="ECO:0000256" key="11">
    <source>
        <dbReference type="ARBA" id="ARBA00023033"/>
    </source>
</evidence>
<dbReference type="InterPro" id="IPR001128">
    <property type="entry name" value="Cyt_P450"/>
</dbReference>
<keyword evidence="6 13" id="KW-0479">Metal-binding</keyword>
<evidence type="ECO:0000256" key="12">
    <source>
        <dbReference type="ARBA" id="ARBA00023136"/>
    </source>
</evidence>
<keyword evidence="7" id="KW-0256">Endoplasmic reticulum</keyword>
<evidence type="ECO:0000256" key="6">
    <source>
        <dbReference type="ARBA" id="ARBA00022723"/>
    </source>
</evidence>
<evidence type="ECO:0000256" key="3">
    <source>
        <dbReference type="ARBA" id="ARBA00004406"/>
    </source>
</evidence>
<feature type="binding site" description="axial binding residue" evidence="13">
    <location>
        <position position="446"/>
    </location>
    <ligand>
        <name>heme</name>
        <dbReference type="ChEBI" id="CHEBI:30413"/>
    </ligand>
    <ligandPart>
        <name>Fe</name>
        <dbReference type="ChEBI" id="CHEBI:18248"/>
    </ligandPart>
</feature>
<dbReference type="AlphaFoldDB" id="A0A9P0CHW7"/>
<keyword evidence="9 14" id="KW-0560">Oxidoreductase</keyword>
<evidence type="ECO:0000256" key="13">
    <source>
        <dbReference type="PIRSR" id="PIRSR602401-1"/>
    </source>
</evidence>
<organism evidence="16 17">
    <name type="scientific">Psylliodes chrysocephalus</name>
    <dbReference type="NCBI Taxonomy" id="3402493"/>
    <lineage>
        <taxon>Eukaryota</taxon>
        <taxon>Metazoa</taxon>
        <taxon>Ecdysozoa</taxon>
        <taxon>Arthropoda</taxon>
        <taxon>Hexapoda</taxon>
        <taxon>Insecta</taxon>
        <taxon>Pterygota</taxon>
        <taxon>Neoptera</taxon>
        <taxon>Endopterygota</taxon>
        <taxon>Coleoptera</taxon>
        <taxon>Polyphaga</taxon>
        <taxon>Cucujiformia</taxon>
        <taxon>Chrysomeloidea</taxon>
        <taxon>Chrysomelidae</taxon>
        <taxon>Galerucinae</taxon>
        <taxon>Alticini</taxon>
        <taxon>Psylliodes</taxon>
    </lineage>
</organism>
<dbReference type="Gene3D" id="1.10.630.10">
    <property type="entry name" value="Cytochrome P450"/>
    <property type="match status" value="1"/>
</dbReference>
<dbReference type="PANTHER" id="PTHR24292">
    <property type="entry name" value="CYTOCHROME P450"/>
    <property type="match status" value="1"/>
</dbReference>
<dbReference type="InterPro" id="IPR050476">
    <property type="entry name" value="Insect_CytP450_Detox"/>
</dbReference>
<feature type="transmembrane region" description="Helical" evidence="15">
    <location>
        <begin position="7"/>
        <end position="25"/>
    </location>
</feature>
<dbReference type="OrthoDB" id="2789670at2759"/>